<dbReference type="PANTHER" id="PTHR48439:SF1">
    <property type="entry name" value="HEMIMETHYLATED DNA-BINDING DOMAIN-CONTAINING PROTEIN"/>
    <property type="match status" value="1"/>
</dbReference>
<keyword evidence="4" id="KW-1185">Reference proteome</keyword>
<protein>
    <recommendedName>
        <fullName evidence="2">Hemimethylated DNA-binding domain-containing protein</fullName>
    </recommendedName>
</protein>
<evidence type="ECO:0000259" key="2">
    <source>
        <dbReference type="SMART" id="SM00992"/>
    </source>
</evidence>
<dbReference type="AlphaFoldDB" id="A0A383WB15"/>
<dbReference type="EMBL" id="FNXT01001211">
    <property type="protein sequence ID" value="SZX74289.1"/>
    <property type="molecule type" value="Genomic_DNA"/>
</dbReference>
<feature type="domain" description="Hemimethylated DNA-binding" evidence="2">
    <location>
        <begin position="253"/>
        <end position="371"/>
    </location>
</feature>
<proteinExistence type="predicted"/>
<accession>A0A383WB15</accession>
<dbReference type="Gene3D" id="2.30.30.390">
    <property type="entry name" value="Hemimethylated DNA-binding domain"/>
    <property type="match status" value="1"/>
</dbReference>
<dbReference type="InterPro" id="IPR011722">
    <property type="entry name" value="Hemimethylated_DNA-bd_dom"/>
</dbReference>
<sequence length="401" mass="44284">MMLRGHTGHVGIHGRQQNPQQLPLHRNCSIASAGCLRSTTAAAAALPRNATTAAGSQPLTVAAKNWWRNQCHRRVAVNSSSSSSGGSSSSTEAWPWKSPNWKALRRQGTSAGERECERSALVNEEIVYFIFQLELDAQLQRALNYEAYEAAQQIRAKRETVDLALRDMQERKAVSVQSSMSEEDALGAGAAQASLDLRDTMSEGLRLRSEMQRAVQEERYADAAKVRDMLAALDRQAKQAAALAAEQLPALQVVALRLGQRVVHRQHGYRGVVVGWDVGCCEDEAWQAAAHAGELKKGLSQPFYHLLVEVSDWSYDSAQPPVAYVAQELLAAPELEDEGASWGQVYGPDPLQHPYSYVLFLGQDARGDMLPCRQLRDKYSARRRDVYRPGSEEQEGGDNEE</sequence>
<dbReference type="SMART" id="SM00992">
    <property type="entry name" value="YccV-like"/>
    <property type="match status" value="1"/>
</dbReference>
<dbReference type="NCBIfam" id="TIGR02097">
    <property type="entry name" value="yccV"/>
    <property type="match status" value="1"/>
</dbReference>
<dbReference type="Pfam" id="PF02151">
    <property type="entry name" value="UVR"/>
    <property type="match status" value="1"/>
</dbReference>
<dbReference type="Pfam" id="PF08755">
    <property type="entry name" value="YccV-like"/>
    <property type="match status" value="1"/>
</dbReference>
<dbReference type="STRING" id="3088.A0A383WB15"/>
<name>A0A383WB15_TETOB</name>
<evidence type="ECO:0000313" key="3">
    <source>
        <dbReference type="EMBL" id="SZX74289.1"/>
    </source>
</evidence>
<organism evidence="3 4">
    <name type="scientific">Tetradesmus obliquus</name>
    <name type="common">Green alga</name>
    <name type="synonym">Acutodesmus obliquus</name>
    <dbReference type="NCBI Taxonomy" id="3088"/>
    <lineage>
        <taxon>Eukaryota</taxon>
        <taxon>Viridiplantae</taxon>
        <taxon>Chlorophyta</taxon>
        <taxon>core chlorophytes</taxon>
        <taxon>Chlorophyceae</taxon>
        <taxon>CS clade</taxon>
        <taxon>Sphaeropleales</taxon>
        <taxon>Scenedesmaceae</taxon>
        <taxon>Tetradesmus</taxon>
    </lineage>
</organism>
<reference evidence="3 4" key="1">
    <citation type="submission" date="2016-10" db="EMBL/GenBank/DDBJ databases">
        <authorList>
            <person name="Cai Z."/>
        </authorList>
    </citation>
    <scope>NUCLEOTIDE SEQUENCE [LARGE SCALE GENOMIC DNA]</scope>
</reference>
<feature type="region of interest" description="Disordered" evidence="1">
    <location>
        <begin position="1"/>
        <end position="20"/>
    </location>
</feature>
<dbReference type="Proteomes" id="UP000256970">
    <property type="component" value="Unassembled WGS sequence"/>
</dbReference>
<dbReference type="InterPro" id="IPR001943">
    <property type="entry name" value="UVR_dom"/>
</dbReference>
<dbReference type="InterPro" id="IPR036623">
    <property type="entry name" value="Hemimethylated_DNA-bd_sf"/>
</dbReference>
<gene>
    <name evidence="3" type="ORF">BQ4739_LOCUS14579</name>
</gene>
<dbReference type="PANTHER" id="PTHR48439">
    <property type="entry name" value="HEMIMETHYLATED DNA-BINDING DOMAIN-CONTAINING PROTEIN"/>
    <property type="match status" value="1"/>
</dbReference>
<dbReference type="InterPro" id="IPR053189">
    <property type="entry name" value="Clp_protease_adapter_ClpF"/>
</dbReference>
<dbReference type="GO" id="GO:0003677">
    <property type="term" value="F:DNA binding"/>
    <property type="evidence" value="ECO:0007669"/>
    <property type="project" value="InterPro"/>
</dbReference>
<evidence type="ECO:0000313" key="4">
    <source>
        <dbReference type="Proteomes" id="UP000256970"/>
    </source>
</evidence>
<dbReference type="SUPFAM" id="SSF141255">
    <property type="entry name" value="YccV-like"/>
    <property type="match status" value="1"/>
</dbReference>
<evidence type="ECO:0000256" key="1">
    <source>
        <dbReference type="SAM" id="MobiDB-lite"/>
    </source>
</evidence>